<evidence type="ECO:0008006" key="12">
    <source>
        <dbReference type="Google" id="ProtNLM"/>
    </source>
</evidence>
<reference evidence="10 11" key="1">
    <citation type="submission" date="2018-08" db="EMBL/GenBank/DDBJ databases">
        <title>A genome reference for cultivated species of the human gut microbiota.</title>
        <authorList>
            <person name="Zou Y."/>
            <person name="Xue W."/>
            <person name="Luo G."/>
        </authorList>
    </citation>
    <scope>NUCLEOTIDE SEQUENCE [LARGE SCALE GENOMIC DNA]</scope>
    <source>
        <strain evidence="10 11">AF14-18</strain>
    </source>
</reference>
<evidence type="ECO:0000256" key="6">
    <source>
        <dbReference type="ARBA" id="ARBA00022989"/>
    </source>
</evidence>
<proteinExistence type="inferred from homology"/>
<evidence type="ECO:0000256" key="8">
    <source>
        <dbReference type="SAM" id="MobiDB-lite"/>
    </source>
</evidence>
<sequence>MGAEIGAKIGAEMGAAEGLFTGILILSVIILSINMIFCLLRAVLGPRFSDRLIAINMIGTKTVLMIALLIKVFHEDYLVDICLIYALISFLSFVVLTGLLGRHMGCEKERGESGGAGKENTKKEAVL</sequence>
<dbReference type="PANTHER" id="PTHR34702">
    <property type="entry name" value="NA(+)/H(+) ANTIPORTER SUBUNIT F1"/>
    <property type="match status" value="1"/>
</dbReference>
<comment type="subcellular location">
    <subcellularLocation>
        <location evidence="1">Cell membrane</location>
        <topology evidence="1">Multi-pass membrane protein</topology>
    </subcellularLocation>
</comment>
<keyword evidence="5 9" id="KW-0812">Transmembrane</keyword>
<dbReference type="AlphaFoldDB" id="A0A412ZEQ0"/>
<gene>
    <name evidence="10" type="ORF">DWW02_02865</name>
</gene>
<dbReference type="Pfam" id="PF04066">
    <property type="entry name" value="MrpF_PhaF"/>
    <property type="match status" value="1"/>
</dbReference>
<feature type="transmembrane region" description="Helical" evidence="9">
    <location>
        <begin position="20"/>
        <end position="40"/>
    </location>
</feature>
<keyword evidence="6 9" id="KW-1133">Transmembrane helix</keyword>
<dbReference type="GO" id="GO:0015385">
    <property type="term" value="F:sodium:proton antiporter activity"/>
    <property type="evidence" value="ECO:0007669"/>
    <property type="project" value="TreeGrafter"/>
</dbReference>
<keyword evidence="7 9" id="KW-0472">Membrane</keyword>
<dbReference type="EMBL" id="QRZM01000001">
    <property type="protein sequence ID" value="RGV78691.1"/>
    <property type="molecule type" value="Genomic_DNA"/>
</dbReference>
<dbReference type="Proteomes" id="UP000284543">
    <property type="component" value="Unassembled WGS sequence"/>
</dbReference>
<dbReference type="RefSeq" id="WP_002568140.1">
    <property type="nucleotide sequence ID" value="NZ_CABKUK010000002.1"/>
</dbReference>
<accession>A0A412ZEQ0</accession>
<feature type="region of interest" description="Disordered" evidence="8">
    <location>
        <begin position="108"/>
        <end position="127"/>
    </location>
</feature>
<dbReference type="KEGG" id="cbol:CGC65_04375"/>
<feature type="transmembrane region" description="Helical" evidence="9">
    <location>
        <begin position="52"/>
        <end position="71"/>
    </location>
</feature>
<evidence type="ECO:0000313" key="11">
    <source>
        <dbReference type="Proteomes" id="UP000284543"/>
    </source>
</evidence>
<evidence type="ECO:0000256" key="3">
    <source>
        <dbReference type="ARBA" id="ARBA00022448"/>
    </source>
</evidence>
<dbReference type="GO" id="GO:0005886">
    <property type="term" value="C:plasma membrane"/>
    <property type="evidence" value="ECO:0007669"/>
    <property type="project" value="UniProtKB-SubCell"/>
</dbReference>
<organism evidence="10 11">
    <name type="scientific">Enterocloster bolteae</name>
    <dbReference type="NCBI Taxonomy" id="208479"/>
    <lineage>
        <taxon>Bacteria</taxon>
        <taxon>Bacillati</taxon>
        <taxon>Bacillota</taxon>
        <taxon>Clostridia</taxon>
        <taxon>Lachnospirales</taxon>
        <taxon>Lachnospiraceae</taxon>
        <taxon>Enterocloster</taxon>
    </lineage>
</organism>
<evidence type="ECO:0000256" key="4">
    <source>
        <dbReference type="ARBA" id="ARBA00022475"/>
    </source>
</evidence>
<name>A0A412ZEQ0_9FIRM</name>
<evidence type="ECO:0000256" key="7">
    <source>
        <dbReference type="ARBA" id="ARBA00023136"/>
    </source>
</evidence>
<evidence type="ECO:0000313" key="10">
    <source>
        <dbReference type="EMBL" id="RGV78691.1"/>
    </source>
</evidence>
<comment type="similarity">
    <text evidence="2">Belongs to the CPA3 antiporters (TC 2.A.63) subunit F family.</text>
</comment>
<evidence type="ECO:0000256" key="5">
    <source>
        <dbReference type="ARBA" id="ARBA00022692"/>
    </source>
</evidence>
<evidence type="ECO:0000256" key="2">
    <source>
        <dbReference type="ARBA" id="ARBA00009212"/>
    </source>
</evidence>
<keyword evidence="3" id="KW-0813">Transport</keyword>
<dbReference type="InterPro" id="IPR007208">
    <property type="entry name" value="MrpF/PhaF-like"/>
</dbReference>
<evidence type="ECO:0000256" key="9">
    <source>
        <dbReference type="SAM" id="Phobius"/>
    </source>
</evidence>
<dbReference type="PANTHER" id="PTHR34702:SF1">
    <property type="entry name" value="NA(+)_H(+) ANTIPORTER SUBUNIT F"/>
    <property type="match status" value="1"/>
</dbReference>
<protein>
    <recommendedName>
        <fullName evidence="12">Sodium:proton antiporter</fullName>
    </recommendedName>
</protein>
<feature type="transmembrane region" description="Helical" evidence="9">
    <location>
        <begin position="77"/>
        <end position="100"/>
    </location>
</feature>
<evidence type="ECO:0000256" key="1">
    <source>
        <dbReference type="ARBA" id="ARBA00004651"/>
    </source>
</evidence>
<comment type="caution">
    <text evidence="10">The sequence shown here is derived from an EMBL/GenBank/DDBJ whole genome shotgun (WGS) entry which is preliminary data.</text>
</comment>
<keyword evidence="4" id="KW-1003">Cell membrane</keyword>